<dbReference type="InterPro" id="IPR050147">
    <property type="entry name" value="Ser/Thr_Dehydratase"/>
</dbReference>
<dbReference type="PROSITE" id="PS00165">
    <property type="entry name" value="DEHYDRATASE_SER_THR"/>
    <property type="match status" value="1"/>
</dbReference>
<dbReference type="SUPFAM" id="SSF53686">
    <property type="entry name" value="Tryptophan synthase beta subunit-like PLP-dependent enzymes"/>
    <property type="match status" value="1"/>
</dbReference>
<comment type="cofactor">
    <cofactor evidence="1">
        <name>pyridoxal 5'-phosphate</name>
        <dbReference type="ChEBI" id="CHEBI:597326"/>
    </cofactor>
</comment>
<evidence type="ECO:0000259" key="4">
    <source>
        <dbReference type="Pfam" id="PF00291"/>
    </source>
</evidence>
<gene>
    <name evidence="5" type="primary">thrC</name>
    <name evidence="5" type="ORF">Acor_33170</name>
</gene>
<dbReference type="Gene3D" id="3.40.50.1100">
    <property type="match status" value="2"/>
</dbReference>
<proteinExistence type="predicted"/>
<dbReference type="Proteomes" id="UP000334990">
    <property type="component" value="Unassembled WGS sequence"/>
</dbReference>
<dbReference type="CDD" id="cd01563">
    <property type="entry name" value="Thr-synth_1"/>
    <property type="match status" value="1"/>
</dbReference>
<evidence type="ECO:0000313" key="6">
    <source>
        <dbReference type="Proteomes" id="UP000334990"/>
    </source>
</evidence>
<dbReference type="GO" id="GO:0006567">
    <property type="term" value="P:L-threonine catabolic process"/>
    <property type="evidence" value="ECO:0007669"/>
    <property type="project" value="TreeGrafter"/>
</dbReference>
<feature type="domain" description="Tryptophan synthase beta chain-like PALP" evidence="4">
    <location>
        <begin position="29"/>
        <end position="320"/>
    </location>
</feature>
<comment type="caution">
    <text evidence="5">The sequence shown here is derived from an EMBL/GenBank/DDBJ whole genome shotgun (WGS) entry which is preliminary data.</text>
</comment>
<sequence length="328" mass="33875">MTSAPADPLISDGQGVWRYRGWLPVDTPISLGEPTTPLLRQTWHGLDVGFKLEGALPTGSFKDRGVAVLASWLVQHGARAAVIDSSGNAGASLAAYCARAGLACHVFAPQSASPGKLRQIAAYGAELHSIAGSRQDVSDAALAHALATGDVYASHAWNPLFLAGTQTFAYEAWEQLGGTAPDAVVLPVGAGTLLLGIIRGYAALHTAGLIDRIPRVYGIQSTACAPLVTDTTEPAPVTVGDTAAEGIRIARPPRGRSILSSVRDTGGQIIAVDDEALWRAHDELRLSGIYVEPTSAIAVAGLASLTNQLTPGTTVLVPITATGLKSPA</sequence>
<dbReference type="GO" id="GO:0009097">
    <property type="term" value="P:isoleucine biosynthetic process"/>
    <property type="evidence" value="ECO:0007669"/>
    <property type="project" value="TreeGrafter"/>
</dbReference>
<dbReference type="PANTHER" id="PTHR48078:SF6">
    <property type="entry name" value="L-THREONINE DEHYDRATASE CATABOLIC TDCB"/>
    <property type="match status" value="1"/>
</dbReference>
<dbReference type="GO" id="GO:0003941">
    <property type="term" value="F:L-serine ammonia-lyase activity"/>
    <property type="evidence" value="ECO:0007669"/>
    <property type="project" value="TreeGrafter"/>
</dbReference>
<dbReference type="InterPro" id="IPR000634">
    <property type="entry name" value="Ser/Thr_deHydtase_PyrdxlP-BS"/>
</dbReference>
<dbReference type="GO" id="GO:0006565">
    <property type="term" value="P:L-serine catabolic process"/>
    <property type="evidence" value="ECO:0007669"/>
    <property type="project" value="TreeGrafter"/>
</dbReference>
<keyword evidence="6" id="KW-1185">Reference proteome</keyword>
<reference evidence="5 6" key="1">
    <citation type="submission" date="2019-10" db="EMBL/GenBank/DDBJ databases">
        <title>Whole genome shotgun sequence of Acrocarpospora corrugata NBRC 13972.</title>
        <authorList>
            <person name="Ichikawa N."/>
            <person name="Kimura A."/>
            <person name="Kitahashi Y."/>
            <person name="Komaki H."/>
            <person name="Oguchi A."/>
        </authorList>
    </citation>
    <scope>NUCLEOTIDE SEQUENCE [LARGE SCALE GENOMIC DNA]</scope>
    <source>
        <strain evidence="5 6">NBRC 13972</strain>
    </source>
</reference>
<evidence type="ECO:0000256" key="2">
    <source>
        <dbReference type="ARBA" id="ARBA00022898"/>
    </source>
</evidence>
<keyword evidence="2" id="KW-0663">Pyridoxal phosphate</keyword>
<dbReference type="InterPro" id="IPR001926">
    <property type="entry name" value="TrpB-like_PALP"/>
</dbReference>
<dbReference type="GO" id="GO:0004794">
    <property type="term" value="F:threonine deaminase activity"/>
    <property type="evidence" value="ECO:0007669"/>
    <property type="project" value="TreeGrafter"/>
</dbReference>
<evidence type="ECO:0000313" key="5">
    <source>
        <dbReference type="EMBL" id="GES01253.1"/>
    </source>
</evidence>
<keyword evidence="3" id="KW-0456">Lyase</keyword>
<dbReference type="GO" id="GO:0030170">
    <property type="term" value="F:pyridoxal phosphate binding"/>
    <property type="evidence" value="ECO:0007669"/>
    <property type="project" value="InterPro"/>
</dbReference>
<protein>
    <submittedName>
        <fullName evidence="5">Threonine synthase</fullName>
    </submittedName>
</protein>
<dbReference type="PANTHER" id="PTHR48078">
    <property type="entry name" value="THREONINE DEHYDRATASE, MITOCHONDRIAL-RELATED"/>
    <property type="match status" value="1"/>
</dbReference>
<dbReference type="InterPro" id="IPR036052">
    <property type="entry name" value="TrpB-like_PALP_sf"/>
</dbReference>
<dbReference type="EMBL" id="BLAD01000049">
    <property type="protein sequence ID" value="GES01253.1"/>
    <property type="molecule type" value="Genomic_DNA"/>
</dbReference>
<organism evidence="5 6">
    <name type="scientific">Acrocarpospora corrugata</name>
    <dbReference type="NCBI Taxonomy" id="35763"/>
    <lineage>
        <taxon>Bacteria</taxon>
        <taxon>Bacillati</taxon>
        <taxon>Actinomycetota</taxon>
        <taxon>Actinomycetes</taxon>
        <taxon>Streptosporangiales</taxon>
        <taxon>Streptosporangiaceae</taxon>
        <taxon>Acrocarpospora</taxon>
    </lineage>
</organism>
<accession>A0A5M3W1R4</accession>
<dbReference type="Pfam" id="PF00291">
    <property type="entry name" value="PALP"/>
    <property type="match status" value="1"/>
</dbReference>
<evidence type="ECO:0000256" key="1">
    <source>
        <dbReference type="ARBA" id="ARBA00001933"/>
    </source>
</evidence>
<evidence type="ECO:0000256" key="3">
    <source>
        <dbReference type="ARBA" id="ARBA00023239"/>
    </source>
</evidence>
<dbReference type="AlphaFoldDB" id="A0A5M3W1R4"/>
<name>A0A5M3W1R4_9ACTN</name>